<dbReference type="RefSeq" id="WP_186653556.1">
    <property type="nucleotide sequence ID" value="NZ_JABWQV010000003.1"/>
</dbReference>
<evidence type="ECO:0000313" key="2">
    <source>
        <dbReference type="Proteomes" id="UP000617171"/>
    </source>
</evidence>
<protein>
    <submittedName>
        <fullName evidence="1">Uncharacterized protein</fullName>
    </submittedName>
</protein>
<dbReference type="Proteomes" id="UP000617171">
    <property type="component" value="Unassembled WGS sequence"/>
</dbReference>
<gene>
    <name evidence="1" type="ORF">HU811_01940</name>
</gene>
<accession>A0ABR6ULA4</accession>
<name>A0ABR6ULA4_9PSED</name>
<dbReference type="EMBL" id="JABWQV010000003">
    <property type="protein sequence ID" value="MBC3345394.1"/>
    <property type="molecule type" value="Genomic_DNA"/>
</dbReference>
<reference evidence="1 2" key="1">
    <citation type="journal article" date="2020" name="Microorganisms">
        <title>Reliable Identification of Environmental Pseudomonas Isolates Using the rpoD Gene.</title>
        <authorList>
            <consortium name="The Broad Institute Genome Sequencing Platform"/>
            <person name="Girard L."/>
            <person name="Lood C."/>
            <person name="Rokni-Zadeh H."/>
            <person name="van Noort V."/>
            <person name="Lavigne R."/>
            <person name="De Mot R."/>
        </authorList>
    </citation>
    <scope>NUCLEOTIDE SEQUENCE [LARGE SCALE GENOMIC DNA]</scope>
    <source>
        <strain evidence="1 2">SWRI196</strain>
    </source>
</reference>
<proteinExistence type="predicted"/>
<comment type="caution">
    <text evidence="1">The sequence shown here is derived from an EMBL/GenBank/DDBJ whole genome shotgun (WGS) entry which is preliminary data.</text>
</comment>
<sequence length="75" mass="7973">MGIAVKMQHELEELLSAGASLELSAKGRLPHQLVDLAKCAKRGGGQLTLNDLGILMQNQLIDIARAGSGHVTLRD</sequence>
<keyword evidence="2" id="KW-1185">Reference proteome</keyword>
<evidence type="ECO:0000313" key="1">
    <source>
        <dbReference type="EMBL" id="MBC3345394.1"/>
    </source>
</evidence>
<organism evidence="1 2">
    <name type="scientific">Pseudomonas tehranensis</name>
    <dbReference type="NCBI Taxonomy" id="2745502"/>
    <lineage>
        <taxon>Bacteria</taxon>
        <taxon>Pseudomonadati</taxon>
        <taxon>Pseudomonadota</taxon>
        <taxon>Gammaproteobacteria</taxon>
        <taxon>Pseudomonadales</taxon>
        <taxon>Pseudomonadaceae</taxon>
        <taxon>Pseudomonas</taxon>
    </lineage>
</organism>